<feature type="transmembrane region" description="Helical" evidence="10">
    <location>
        <begin position="360"/>
        <end position="381"/>
    </location>
</feature>
<feature type="transmembrane region" description="Helical" evidence="10">
    <location>
        <begin position="197"/>
        <end position="216"/>
    </location>
</feature>
<feature type="transmembrane region" description="Helical" evidence="10">
    <location>
        <begin position="133"/>
        <end position="151"/>
    </location>
</feature>
<dbReference type="Proteomes" id="UP000061704">
    <property type="component" value="Chromosome"/>
</dbReference>
<dbReference type="GO" id="GO:0048039">
    <property type="term" value="F:ubiquinone binding"/>
    <property type="evidence" value="ECO:0007669"/>
    <property type="project" value="TreeGrafter"/>
</dbReference>
<dbReference type="InterPro" id="IPR003918">
    <property type="entry name" value="NADH_UbQ_OxRdtase"/>
</dbReference>
<dbReference type="HOGENOM" id="CLU_007100_4_4_6"/>
<evidence type="ECO:0000313" key="13">
    <source>
        <dbReference type="Proteomes" id="UP000061704"/>
    </source>
</evidence>
<dbReference type="KEGG" id="icp:ICMP_059"/>
<dbReference type="GO" id="GO:0012505">
    <property type="term" value="C:endomembrane system"/>
    <property type="evidence" value="ECO:0007669"/>
    <property type="project" value="UniProtKB-SubCell"/>
</dbReference>
<dbReference type="GO" id="GO:0042773">
    <property type="term" value="P:ATP synthesis coupled electron transport"/>
    <property type="evidence" value="ECO:0007669"/>
    <property type="project" value="InterPro"/>
</dbReference>
<keyword evidence="4 9" id="KW-0812">Transmembrane</keyword>
<protein>
    <recommendedName>
        <fullName evidence="3">NADH-quinone oxidoreductase subunit M</fullName>
    </recommendedName>
    <alternativeName>
        <fullName evidence="7">NADH dehydrogenase I subunit M</fullName>
    </alternativeName>
    <alternativeName>
        <fullName evidence="8">NDH-1 subunit M</fullName>
    </alternativeName>
</protein>
<feature type="transmembrane region" description="Helical" evidence="10">
    <location>
        <begin position="302"/>
        <end position="320"/>
    </location>
</feature>
<evidence type="ECO:0000256" key="1">
    <source>
        <dbReference type="ARBA" id="ARBA00004127"/>
    </source>
</evidence>
<dbReference type="NCBIfam" id="TIGR01972">
    <property type="entry name" value="NDH_I_M"/>
    <property type="match status" value="1"/>
</dbReference>
<feature type="transmembrane region" description="Helical" evidence="10">
    <location>
        <begin position="15"/>
        <end position="36"/>
    </location>
</feature>
<feature type="transmembrane region" description="Helical" evidence="10">
    <location>
        <begin position="401"/>
        <end position="424"/>
    </location>
</feature>
<evidence type="ECO:0000256" key="4">
    <source>
        <dbReference type="ARBA" id="ARBA00022692"/>
    </source>
</evidence>
<evidence type="ECO:0000256" key="7">
    <source>
        <dbReference type="ARBA" id="ARBA00031584"/>
    </source>
</evidence>
<dbReference type="GO" id="GO:0015990">
    <property type="term" value="P:electron transport coupled proton transport"/>
    <property type="evidence" value="ECO:0007669"/>
    <property type="project" value="TreeGrafter"/>
</dbReference>
<dbReference type="GO" id="GO:0008137">
    <property type="term" value="F:NADH dehydrogenase (ubiquinone) activity"/>
    <property type="evidence" value="ECO:0007669"/>
    <property type="project" value="InterPro"/>
</dbReference>
<name>C5WC69_9ENTR</name>
<comment type="subcellular location">
    <subcellularLocation>
        <location evidence="1">Endomembrane system</location>
        <topology evidence="1">Multi-pass membrane protein</topology>
    </subcellularLocation>
    <subcellularLocation>
        <location evidence="9">Membrane</location>
        <topology evidence="9">Multi-pass membrane protein</topology>
    </subcellularLocation>
</comment>
<keyword evidence="12" id="KW-0830">Ubiquinone</keyword>
<dbReference type="InterPro" id="IPR010227">
    <property type="entry name" value="NADH_Q_OxRdtase_chainM/4"/>
</dbReference>
<accession>C5WC69</accession>
<feature type="transmembrane region" description="Helical" evidence="10">
    <location>
        <begin position="43"/>
        <end position="61"/>
    </location>
</feature>
<keyword evidence="13" id="KW-1185">Reference proteome</keyword>
<keyword evidence="6 10" id="KW-0472">Membrane</keyword>
<dbReference type="PANTHER" id="PTHR43507:SF1">
    <property type="entry name" value="NADH-UBIQUINONE OXIDOREDUCTASE CHAIN 4"/>
    <property type="match status" value="1"/>
</dbReference>
<feature type="transmembrane region" description="Helical" evidence="10">
    <location>
        <begin position="236"/>
        <end position="255"/>
    </location>
</feature>
<dbReference type="GO" id="GO:0003954">
    <property type="term" value="F:NADH dehydrogenase activity"/>
    <property type="evidence" value="ECO:0007669"/>
    <property type="project" value="TreeGrafter"/>
</dbReference>
<feature type="transmembrane region" description="Helical" evidence="10">
    <location>
        <begin position="99"/>
        <end position="121"/>
    </location>
</feature>
<dbReference type="Pfam" id="PF00361">
    <property type="entry name" value="Proton_antipo_M"/>
    <property type="match status" value="1"/>
</dbReference>
<reference evidence="12 13" key="1">
    <citation type="journal article" date="2011" name="Genome Biol. Evol.">
        <title>Reductive evolution of bacterial genome in insect gut environment.</title>
        <authorList>
            <person name="Nikoh N."/>
            <person name="Hosokawa T."/>
            <person name="Ohshima K."/>
            <person name="Hattori M."/>
            <person name="Fukatsu T."/>
        </authorList>
    </citation>
    <scope>NUCLEOTIDE SEQUENCE [LARGE SCALE GENOMIC DNA]</scope>
    <source>
        <strain evidence="12 13">Mpkobe</strain>
    </source>
</reference>
<dbReference type="STRING" id="476281.ICMP_059"/>
<dbReference type="PRINTS" id="PR01437">
    <property type="entry name" value="NUOXDRDTASE4"/>
</dbReference>
<evidence type="ECO:0000313" key="12">
    <source>
        <dbReference type="EMBL" id="BAH82925.1"/>
    </source>
</evidence>
<comment type="similarity">
    <text evidence="2">Belongs to the complex I subunit 4 family.</text>
</comment>
<dbReference type="AlphaFoldDB" id="C5WC69"/>
<evidence type="ECO:0000256" key="3">
    <source>
        <dbReference type="ARBA" id="ARBA00019906"/>
    </source>
</evidence>
<evidence type="ECO:0000256" key="8">
    <source>
        <dbReference type="ARBA" id="ARBA00032798"/>
    </source>
</evidence>
<dbReference type="PANTHER" id="PTHR43507">
    <property type="entry name" value="NADH-UBIQUINONE OXIDOREDUCTASE CHAIN 4"/>
    <property type="match status" value="1"/>
</dbReference>
<evidence type="ECO:0000256" key="10">
    <source>
        <dbReference type="SAM" id="Phobius"/>
    </source>
</evidence>
<sequence length="520" mass="58884">MYLNFKYIKGKNTMLLPWLIITPFSGGLLCWLAEYFVIKISRWLAFITMGLTLTLSLYLWYEGNYYVVSPHHPSLIISQWWQSEFIMPWMKSLGIDIDLAIDGISLLMVIMTAILGLMAVVCSWQEKKYSGLFHLNLMWIVGAVIGVFLSIDMFLFFVFWELMLVPMYFLISLWGYKSDNGKTRIIAATKFFIYTQASGLFMLAAIIALVCIHYNNTGIWSFNYEILLDTHVSYQIEYLLMLGFFIAFAVKLPVIPLHGWLPDAHSQAPTSGSVDLAGLLLKTAAYGMLRFILTLFPHASAAFAPVAMWLGITGIFYGAWMAYSSQNNIKRLIAYSSISHMGFVLIAIYSSSALAYQGAIIQMIAHGLSAAALFIICGQIYERVHTFDMKEMGGLWHRIKWLPGLTLFFAVATLGIPGTGNFIGEFMILIGSFHNFPIITITAIFGIVFASLYSLIMMQLTYYGIGRVSRSSHRLKDMSKREFIMVTVLVLLVLFVGFYPQCIINTSYTAIENIYNRLIF</sequence>
<feature type="transmembrane region" description="Helical" evidence="10">
    <location>
        <begin position="332"/>
        <end position="354"/>
    </location>
</feature>
<dbReference type="InterPro" id="IPR001750">
    <property type="entry name" value="ND/Mrp_TM"/>
</dbReference>
<feature type="domain" description="NADH:quinone oxidoreductase/Mrp antiporter transmembrane" evidence="11">
    <location>
        <begin position="151"/>
        <end position="449"/>
    </location>
</feature>
<feature type="transmembrane region" description="Helical" evidence="10">
    <location>
        <begin position="436"/>
        <end position="462"/>
    </location>
</feature>
<organism evidence="12 13">
    <name type="scientific">Candidatus Ishikawaella capsulata Mpkobe</name>
    <dbReference type="NCBI Taxonomy" id="476281"/>
    <lineage>
        <taxon>Bacteria</taxon>
        <taxon>Pseudomonadati</taxon>
        <taxon>Pseudomonadota</taxon>
        <taxon>Gammaproteobacteria</taxon>
        <taxon>Enterobacterales</taxon>
        <taxon>Enterobacteriaceae</taxon>
        <taxon>Candidatus Ishikawella</taxon>
    </lineage>
</organism>
<feature type="transmembrane region" description="Helical" evidence="10">
    <location>
        <begin position="276"/>
        <end position="296"/>
    </location>
</feature>
<dbReference type="NCBIfam" id="NF004498">
    <property type="entry name" value="PRK05846.1-1"/>
    <property type="match status" value="1"/>
</dbReference>
<dbReference type="EMBL" id="AP010872">
    <property type="protein sequence ID" value="BAH82925.1"/>
    <property type="molecule type" value="Genomic_DNA"/>
</dbReference>
<evidence type="ECO:0000256" key="6">
    <source>
        <dbReference type="ARBA" id="ARBA00023136"/>
    </source>
</evidence>
<evidence type="ECO:0000256" key="9">
    <source>
        <dbReference type="RuleBase" id="RU000320"/>
    </source>
</evidence>
<evidence type="ECO:0000256" key="5">
    <source>
        <dbReference type="ARBA" id="ARBA00022989"/>
    </source>
</evidence>
<dbReference type="GO" id="GO:0016020">
    <property type="term" value="C:membrane"/>
    <property type="evidence" value="ECO:0007669"/>
    <property type="project" value="UniProtKB-SubCell"/>
</dbReference>
<proteinExistence type="inferred from homology"/>
<feature type="transmembrane region" description="Helical" evidence="10">
    <location>
        <begin position="483"/>
        <end position="500"/>
    </location>
</feature>
<keyword evidence="5 10" id="KW-1133">Transmembrane helix</keyword>
<gene>
    <name evidence="12" type="primary">nuoM</name>
    <name evidence="12" type="ORF">ICMP_059</name>
</gene>
<evidence type="ECO:0000259" key="11">
    <source>
        <dbReference type="Pfam" id="PF00361"/>
    </source>
</evidence>
<feature type="transmembrane region" description="Helical" evidence="10">
    <location>
        <begin position="157"/>
        <end position="176"/>
    </location>
</feature>
<evidence type="ECO:0000256" key="2">
    <source>
        <dbReference type="ARBA" id="ARBA00009025"/>
    </source>
</evidence>